<gene>
    <name evidence="1" type="ORF">K3G42_015805</name>
</gene>
<evidence type="ECO:0000313" key="2">
    <source>
        <dbReference type="Proteomes" id="UP000827872"/>
    </source>
</evidence>
<protein>
    <submittedName>
        <fullName evidence="1">Uncharacterized protein</fullName>
    </submittedName>
</protein>
<dbReference type="Proteomes" id="UP000827872">
    <property type="component" value="Linkage Group LG13"/>
</dbReference>
<proteinExistence type="predicted"/>
<keyword evidence="2" id="KW-1185">Reference proteome</keyword>
<sequence>MYFKCTIGHTMGLAKDSHKVAHSLKLALLFFLQTLPYYEAFETKTKIQFHLWTAQDLNTTNIEIQAAADEGCPLNISMLLKSTRQRQHVVVPIKVGDTKVLRHKGLKVHTPLLLLLLYIFFCKAGLNSYSLLPTRKSVQTFCSKKSH</sequence>
<evidence type="ECO:0000313" key="1">
    <source>
        <dbReference type="EMBL" id="KAH8012233.1"/>
    </source>
</evidence>
<organism evidence="1 2">
    <name type="scientific">Sphaerodactylus townsendi</name>
    <dbReference type="NCBI Taxonomy" id="933632"/>
    <lineage>
        <taxon>Eukaryota</taxon>
        <taxon>Metazoa</taxon>
        <taxon>Chordata</taxon>
        <taxon>Craniata</taxon>
        <taxon>Vertebrata</taxon>
        <taxon>Euteleostomi</taxon>
        <taxon>Lepidosauria</taxon>
        <taxon>Squamata</taxon>
        <taxon>Bifurcata</taxon>
        <taxon>Gekkota</taxon>
        <taxon>Sphaerodactylidae</taxon>
        <taxon>Sphaerodactylus</taxon>
    </lineage>
</organism>
<name>A0ACB8FZZ2_9SAUR</name>
<comment type="caution">
    <text evidence="1">The sequence shown here is derived from an EMBL/GenBank/DDBJ whole genome shotgun (WGS) entry which is preliminary data.</text>
</comment>
<reference evidence="1" key="1">
    <citation type="submission" date="2021-08" db="EMBL/GenBank/DDBJ databases">
        <title>The first chromosome-level gecko genome reveals the dynamic sex chromosomes of Neotropical dwarf geckos (Sphaerodactylidae: Sphaerodactylus).</title>
        <authorList>
            <person name="Pinto B.J."/>
            <person name="Keating S.E."/>
            <person name="Gamble T."/>
        </authorList>
    </citation>
    <scope>NUCLEOTIDE SEQUENCE</scope>
    <source>
        <strain evidence="1">TG3544</strain>
    </source>
</reference>
<dbReference type="EMBL" id="CM037626">
    <property type="protein sequence ID" value="KAH8012233.1"/>
    <property type="molecule type" value="Genomic_DNA"/>
</dbReference>
<accession>A0ACB8FZZ2</accession>